<feature type="transmembrane region" description="Helical" evidence="1">
    <location>
        <begin position="194"/>
        <end position="216"/>
    </location>
</feature>
<sequence>GWIGGAGMASIAYAFFFVETPDFQGSRAFLRPEAFQTLAFWGGLSLFLSAVISNIGLHKHIPNLHVPEARSINVKKFLKEGLETVNNRSWIVLFFAGIVYSLLVGLGSNAGMYHNLYFWEWTPSTIAIFPTAGFISVVIVSMLAGTIARGRDKKKIAVGIFLTTIITGPLPVILRLMDPHFEATLFPANGTDALWWIMITHYIFEVCLGSLGFIFIGSMTMEIVEDVEKTTGRREEGLLGTVNTFVQKFVGAGGVFLSGVIISYVGFDAAGVTFEELTGSVIDRFATIHVILGATLPFISTLLVLLYNIDRKGHLENVENLGYTEEN</sequence>
<dbReference type="AlphaFoldDB" id="A0A381YFL5"/>
<organism evidence="2">
    <name type="scientific">marine metagenome</name>
    <dbReference type="NCBI Taxonomy" id="408172"/>
    <lineage>
        <taxon>unclassified sequences</taxon>
        <taxon>metagenomes</taxon>
        <taxon>ecological metagenomes</taxon>
    </lineage>
</organism>
<dbReference type="InterPro" id="IPR036259">
    <property type="entry name" value="MFS_trans_sf"/>
</dbReference>
<keyword evidence="1" id="KW-0812">Transmembrane</keyword>
<dbReference type="Pfam" id="PF13347">
    <property type="entry name" value="MFS_2"/>
    <property type="match status" value="1"/>
</dbReference>
<proteinExistence type="predicted"/>
<gene>
    <name evidence="2" type="ORF">METZ01_LOCUS128236</name>
</gene>
<keyword evidence="1" id="KW-1133">Transmembrane helix</keyword>
<feature type="transmembrane region" description="Helical" evidence="1">
    <location>
        <begin position="237"/>
        <end position="265"/>
    </location>
</feature>
<protein>
    <recommendedName>
        <fullName evidence="3">Major facilitator superfamily (MFS) profile domain-containing protein</fullName>
    </recommendedName>
</protein>
<feature type="transmembrane region" description="Helical" evidence="1">
    <location>
        <begin position="38"/>
        <end position="57"/>
    </location>
</feature>
<dbReference type="Gene3D" id="1.20.1250.20">
    <property type="entry name" value="MFS general substrate transporter like domains"/>
    <property type="match status" value="1"/>
</dbReference>
<accession>A0A381YFL5</accession>
<feature type="transmembrane region" description="Helical" evidence="1">
    <location>
        <begin position="126"/>
        <end position="144"/>
    </location>
</feature>
<feature type="transmembrane region" description="Helical" evidence="1">
    <location>
        <begin position="156"/>
        <end position="174"/>
    </location>
</feature>
<reference evidence="2" key="1">
    <citation type="submission" date="2018-05" db="EMBL/GenBank/DDBJ databases">
        <authorList>
            <person name="Lanie J.A."/>
            <person name="Ng W.-L."/>
            <person name="Kazmierczak K.M."/>
            <person name="Andrzejewski T.M."/>
            <person name="Davidsen T.M."/>
            <person name="Wayne K.J."/>
            <person name="Tettelin H."/>
            <person name="Glass J.I."/>
            <person name="Rusch D."/>
            <person name="Podicherti R."/>
            <person name="Tsui H.-C.T."/>
            <person name="Winkler M.E."/>
        </authorList>
    </citation>
    <scope>NUCLEOTIDE SEQUENCE</scope>
</reference>
<feature type="non-terminal residue" evidence="2">
    <location>
        <position position="1"/>
    </location>
</feature>
<feature type="transmembrane region" description="Helical" evidence="1">
    <location>
        <begin position="285"/>
        <end position="307"/>
    </location>
</feature>
<evidence type="ECO:0008006" key="3">
    <source>
        <dbReference type="Google" id="ProtNLM"/>
    </source>
</evidence>
<dbReference type="EMBL" id="UINC01018039">
    <property type="protein sequence ID" value="SVA75382.1"/>
    <property type="molecule type" value="Genomic_DNA"/>
</dbReference>
<feature type="transmembrane region" description="Helical" evidence="1">
    <location>
        <begin position="89"/>
        <end position="106"/>
    </location>
</feature>
<evidence type="ECO:0000313" key="2">
    <source>
        <dbReference type="EMBL" id="SVA75382.1"/>
    </source>
</evidence>
<evidence type="ECO:0000256" key="1">
    <source>
        <dbReference type="SAM" id="Phobius"/>
    </source>
</evidence>
<keyword evidence="1" id="KW-0472">Membrane</keyword>
<name>A0A381YFL5_9ZZZZ</name>
<dbReference type="SUPFAM" id="SSF103473">
    <property type="entry name" value="MFS general substrate transporter"/>
    <property type="match status" value="1"/>
</dbReference>